<evidence type="ECO:0000256" key="6">
    <source>
        <dbReference type="ARBA" id="ARBA00022989"/>
    </source>
</evidence>
<keyword evidence="18" id="KW-1185">Reference proteome</keyword>
<comment type="similarity">
    <text evidence="2">Belongs to the fatty acid desaturase type 2 family.</text>
</comment>
<keyword evidence="5" id="KW-0276">Fatty acid metabolism</keyword>
<reference evidence="15" key="1">
    <citation type="journal article" date="2014" name="Int. J. Syst. Evol. Microbiol.">
        <title>Complete genome sequence of Corynebacterium casei LMG S-19264T (=DSM 44701T), isolated from a smear-ripened cheese.</title>
        <authorList>
            <consortium name="US DOE Joint Genome Institute (JGI-PGF)"/>
            <person name="Walter F."/>
            <person name="Albersmeier A."/>
            <person name="Kalinowski J."/>
            <person name="Ruckert C."/>
        </authorList>
    </citation>
    <scope>NUCLEOTIDE SEQUENCE</scope>
    <source>
        <strain evidence="15">CGMCC 1.14984</strain>
    </source>
</reference>
<keyword evidence="4 13" id="KW-0812">Transmembrane</keyword>
<sequence length="324" mass="36544">MSDHDDPCKVNSLTGLDKASPVSGRIVWDPVHSVWNMGMIGAAIIFAPFTFTVPAFLLFLATTALTLCVGHSVGVHRRLIHRSFDCPKWLERLMVWLGMMVGIGGTFWTIRLHDTRDWGQREEDCHPLLAHKYPMWKDGLLYLNTRLDLDRPPGFDPGPEIAGDTWYLFFEKTWLAQQLALAGLFYLIGGWPFVIWGVCVRCAACILMHWWIAHYAHTQGPQHWLVDEAAVQAHDVPLMAIPTFGEAWHNNHHAFPGSARHGIEPGQVDLGWEFIRLLKALGLAWDIRTPDVMGQRQRVRRVSETQSSVTGGTTGSPVLNSIRK</sequence>
<evidence type="ECO:0000256" key="7">
    <source>
        <dbReference type="ARBA" id="ARBA00023002"/>
    </source>
</evidence>
<evidence type="ECO:0000256" key="11">
    <source>
        <dbReference type="ARBA" id="ARBA00023160"/>
    </source>
</evidence>
<dbReference type="CDD" id="cd03505">
    <property type="entry name" value="Delta9-FADS-like"/>
    <property type="match status" value="1"/>
</dbReference>
<evidence type="ECO:0000313" key="16">
    <source>
        <dbReference type="EMBL" id="NHK28960.1"/>
    </source>
</evidence>
<feature type="transmembrane region" description="Helical" evidence="13">
    <location>
        <begin position="39"/>
        <end position="68"/>
    </location>
</feature>
<keyword evidence="6 13" id="KW-1133">Transmembrane helix</keyword>
<keyword evidence="9" id="KW-0443">Lipid metabolism</keyword>
<accession>A0A8J3A5Q0</accession>
<keyword evidence="8" id="KW-0408">Iron</keyword>
<dbReference type="GO" id="GO:0016020">
    <property type="term" value="C:membrane"/>
    <property type="evidence" value="ECO:0007669"/>
    <property type="project" value="UniProtKB-SubCell"/>
</dbReference>
<feature type="domain" description="Fatty acid desaturase" evidence="14">
    <location>
        <begin position="57"/>
        <end position="258"/>
    </location>
</feature>
<dbReference type="Proteomes" id="UP000621856">
    <property type="component" value="Unassembled WGS sequence"/>
</dbReference>
<evidence type="ECO:0000256" key="10">
    <source>
        <dbReference type="ARBA" id="ARBA00023136"/>
    </source>
</evidence>
<feature type="region of interest" description="Disordered" evidence="12">
    <location>
        <begin position="300"/>
        <end position="324"/>
    </location>
</feature>
<feature type="transmembrane region" description="Helical" evidence="13">
    <location>
        <begin position="184"/>
        <end position="212"/>
    </location>
</feature>
<dbReference type="EMBL" id="VCJR02000003">
    <property type="protein sequence ID" value="NHK28960.1"/>
    <property type="molecule type" value="Genomic_DNA"/>
</dbReference>
<dbReference type="PANTHER" id="PTHR11351:SF31">
    <property type="entry name" value="DESATURASE 1, ISOFORM A-RELATED"/>
    <property type="match status" value="1"/>
</dbReference>
<feature type="transmembrane region" description="Helical" evidence="13">
    <location>
        <begin position="89"/>
        <end position="110"/>
    </location>
</feature>
<keyword evidence="11" id="KW-0275">Fatty acid biosynthesis</keyword>
<evidence type="ECO:0000256" key="13">
    <source>
        <dbReference type="SAM" id="Phobius"/>
    </source>
</evidence>
<evidence type="ECO:0000256" key="3">
    <source>
        <dbReference type="ARBA" id="ARBA00022516"/>
    </source>
</evidence>
<keyword evidence="10 13" id="KW-0472">Membrane</keyword>
<feature type="compositionally biased region" description="Low complexity" evidence="12">
    <location>
        <begin position="304"/>
        <end position="318"/>
    </location>
</feature>
<evidence type="ECO:0000256" key="2">
    <source>
        <dbReference type="ARBA" id="ARBA00008749"/>
    </source>
</evidence>
<keyword evidence="3" id="KW-0444">Lipid biosynthesis</keyword>
<evidence type="ECO:0000313" key="17">
    <source>
        <dbReference type="Proteomes" id="UP000621856"/>
    </source>
</evidence>
<dbReference type="Pfam" id="PF00487">
    <property type="entry name" value="FA_desaturase"/>
    <property type="match status" value="1"/>
</dbReference>
<dbReference type="GO" id="GO:0006633">
    <property type="term" value="P:fatty acid biosynthetic process"/>
    <property type="evidence" value="ECO:0007669"/>
    <property type="project" value="UniProtKB-KW"/>
</dbReference>
<gene>
    <name evidence="15" type="primary">desC1</name>
    <name evidence="16" type="ORF">FF098_013640</name>
    <name evidence="15" type="ORF">GCM10011355_29730</name>
</gene>
<dbReference type="AlphaFoldDB" id="A0A8J3A5Q0"/>
<protein>
    <submittedName>
        <fullName evidence="15">Acyl-CoA desaturase</fullName>
    </submittedName>
</protein>
<evidence type="ECO:0000256" key="9">
    <source>
        <dbReference type="ARBA" id="ARBA00023098"/>
    </source>
</evidence>
<reference evidence="15" key="3">
    <citation type="submission" date="2020-09" db="EMBL/GenBank/DDBJ databases">
        <authorList>
            <person name="Sun Q."/>
            <person name="Zhou Y."/>
        </authorList>
    </citation>
    <scope>NUCLEOTIDE SEQUENCE</scope>
    <source>
        <strain evidence="15">CGMCC 1.14984</strain>
    </source>
</reference>
<dbReference type="InterPro" id="IPR015876">
    <property type="entry name" value="Acyl-CoA_DS"/>
</dbReference>
<evidence type="ECO:0000256" key="8">
    <source>
        <dbReference type="ARBA" id="ARBA00023004"/>
    </source>
</evidence>
<reference evidence="16 18" key="2">
    <citation type="submission" date="2020-02" db="EMBL/GenBank/DDBJ databases">
        <title>Genome sequence of Parvularcula flava strain NH6-79.</title>
        <authorList>
            <person name="Abdul Karim M.H."/>
            <person name="Lam M.Q."/>
            <person name="Chen S.J."/>
            <person name="Yahya A."/>
            <person name="Shahir S."/>
            <person name="Shamsir M.S."/>
            <person name="Chong C.S."/>
        </authorList>
    </citation>
    <scope>NUCLEOTIDE SEQUENCE [LARGE SCALE GENOMIC DNA]</scope>
    <source>
        <strain evidence="16 18">NH6-79</strain>
    </source>
</reference>
<evidence type="ECO:0000313" key="18">
    <source>
        <dbReference type="Proteomes" id="UP000818603"/>
    </source>
</evidence>
<dbReference type="PANTHER" id="PTHR11351">
    <property type="entry name" value="ACYL-COA DESATURASE"/>
    <property type="match status" value="1"/>
</dbReference>
<dbReference type="Proteomes" id="UP000818603">
    <property type="component" value="Unassembled WGS sequence"/>
</dbReference>
<keyword evidence="7" id="KW-0560">Oxidoreductase</keyword>
<comment type="subcellular location">
    <subcellularLocation>
        <location evidence="1">Membrane</location>
        <topology evidence="1">Multi-pass membrane protein</topology>
    </subcellularLocation>
</comment>
<dbReference type="InterPro" id="IPR005804">
    <property type="entry name" value="FA_desaturase_dom"/>
</dbReference>
<evidence type="ECO:0000256" key="5">
    <source>
        <dbReference type="ARBA" id="ARBA00022832"/>
    </source>
</evidence>
<evidence type="ECO:0000256" key="1">
    <source>
        <dbReference type="ARBA" id="ARBA00004141"/>
    </source>
</evidence>
<evidence type="ECO:0000259" key="14">
    <source>
        <dbReference type="Pfam" id="PF00487"/>
    </source>
</evidence>
<evidence type="ECO:0000256" key="12">
    <source>
        <dbReference type="SAM" id="MobiDB-lite"/>
    </source>
</evidence>
<evidence type="ECO:0000313" key="15">
    <source>
        <dbReference type="EMBL" id="GGI00735.1"/>
    </source>
</evidence>
<dbReference type="RefSeq" id="WP_155141530.1">
    <property type="nucleotide sequence ID" value="NZ_BMGZ01000003.1"/>
</dbReference>
<evidence type="ECO:0000256" key="4">
    <source>
        <dbReference type="ARBA" id="ARBA00022692"/>
    </source>
</evidence>
<dbReference type="GO" id="GO:0016717">
    <property type="term" value="F:oxidoreductase activity, acting on paired donors, with oxidation of a pair of donors resulting in the reduction of molecular oxygen to two molecules of water"/>
    <property type="evidence" value="ECO:0007669"/>
    <property type="project" value="InterPro"/>
</dbReference>
<dbReference type="EMBL" id="BMGZ01000003">
    <property type="protein sequence ID" value="GGI00735.1"/>
    <property type="molecule type" value="Genomic_DNA"/>
</dbReference>
<comment type="caution">
    <text evidence="15">The sequence shown here is derived from an EMBL/GenBank/DDBJ whole genome shotgun (WGS) entry which is preliminary data.</text>
</comment>
<name>A0A8J3A5Q0_9PROT</name>
<organism evidence="15 17">
    <name type="scientific">Aquisalinus luteolus</name>
    <dbReference type="NCBI Taxonomy" id="1566827"/>
    <lineage>
        <taxon>Bacteria</taxon>
        <taxon>Pseudomonadati</taxon>
        <taxon>Pseudomonadota</taxon>
        <taxon>Alphaproteobacteria</taxon>
        <taxon>Parvularculales</taxon>
        <taxon>Parvularculaceae</taxon>
        <taxon>Aquisalinus</taxon>
    </lineage>
</organism>
<proteinExistence type="inferred from homology"/>